<dbReference type="RefSeq" id="WP_344908214.1">
    <property type="nucleotide sequence ID" value="NZ_BAABAS010000035.1"/>
</dbReference>
<dbReference type="EMBL" id="BAABAS010000035">
    <property type="protein sequence ID" value="GAA4242701.1"/>
    <property type="molecule type" value="Genomic_DNA"/>
</dbReference>
<name>A0ABP8CRZ3_9ACTN</name>
<gene>
    <name evidence="1" type="ORF">GCM10022254_76690</name>
</gene>
<evidence type="ECO:0000313" key="1">
    <source>
        <dbReference type="EMBL" id="GAA4242701.1"/>
    </source>
</evidence>
<organism evidence="1 2">
    <name type="scientific">Actinomadura meridiana</name>
    <dbReference type="NCBI Taxonomy" id="559626"/>
    <lineage>
        <taxon>Bacteria</taxon>
        <taxon>Bacillati</taxon>
        <taxon>Actinomycetota</taxon>
        <taxon>Actinomycetes</taxon>
        <taxon>Streptosporangiales</taxon>
        <taxon>Thermomonosporaceae</taxon>
        <taxon>Actinomadura</taxon>
    </lineage>
</organism>
<protein>
    <submittedName>
        <fullName evidence="1">Uncharacterized protein</fullName>
    </submittedName>
</protein>
<dbReference type="Proteomes" id="UP001501710">
    <property type="component" value="Unassembled WGS sequence"/>
</dbReference>
<reference evidence="2" key="1">
    <citation type="journal article" date="2019" name="Int. J. Syst. Evol. Microbiol.">
        <title>The Global Catalogue of Microorganisms (GCM) 10K type strain sequencing project: providing services to taxonomists for standard genome sequencing and annotation.</title>
        <authorList>
            <consortium name="The Broad Institute Genomics Platform"/>
            <consortium name="The Broad Institute Genome Sequencing Center for Infectious Disease"/>
            <person name="Wu L."/>
            <person name="Ma J."/>
        </authorList>
    </citation>
    <scope>NUCLEOTIDE SEQUENCE [LARGE SCALE GENOMIC DNA]</scope>
    <source>
        <strain evidence="2">JCM 17440</strain>
    </source>
</reference>
<evidence type="ECO:0000313" key="2">
    <source>
        <dbReference type="Proteomes" id="UP001501710"/>
    </source>
</evidence>
<comment type="caution">
    <text evidence="1">The sequence shown here is derived from an EMBL/GenBank/DDBJ whole genome shotgun (WGS) entry which is preliminary data.</text>
</comment>
<proteinExistence type="predicted"/>
<keyword evidence="2" id="KW-1185">Reference proteome</keyword>
<accession>A0ABP8CRZ3</accession>
<sequence>MNDDELIAGVRAAFDALDPVPGEVLAAARAAIAWKAPSATLAELKRDRAARAAAGVRGPAARVLTFACPGGSVEVEVSTNGRDRELTGRLVPSVPALVEVRHRDVPPDGITVRAEPAGLFCVPGVPEGLVSLVFRLEDGTSIVTSWIRL</sequence>